<dbReference type="SUPFAM" id="SSF55811">
    <property type="entry name" value="Nudix"/>
    <property type="match status" value="1"/>
</dbReference>
<name>A0A8H6SF09_MYCCL</name>
<dbReference type="OrthoDB" id="276276at2759"/>
<proteinExistence type="predicted"/>
<organism evidence="3 4">
    <name type="scientific">Mycena chlorophos</name>
    <name type="common">Agaric fungus</name>
    <name type="synonym">Agaricus chlorophos</name>
    <dbReference type="NCBI Taxonomy" id="658473"/>
    <lineage>
        <taxon>Eukaryota</taxon>
        <taxon>Fungi</taxon>
        <taxon>Dikarya</taxon>
        <taxon>Basidiomycota</taxon>
        <taxon>Agaricomycotina</taxon>
        <taxon>Agaricomycetes</taxon>
        <taxon>Agaricomycetidae</taxon>
        <taxon>Agaricales</taxon>
        <taxon>Marasmiineae</taxon>
        <taxon>Mycenaceae</taxon>
        <taxon>Mycena</taxon>
    </lineage>
</organism>
<evidence type="ECO:0000313" key="3">
    <source>
        <dbReference type="EMBL" id="KAF7296635.1"/>
    </source>
</evidence>
<evidence type="ECO:0000256" key="1">
    <source>
        <dbReference type="SAM" id="MobiDB-lite"/>
    </source>
</evidence>
<dbReference type="Proteomes" id="UP000613580">
    <property type="component" value="Unassembled WGS sequence"/>
</dbReference>
<gene>
    <name evidence="3" type="ORF">HMN09_01071800</name>
</gene>
<comment type="caution">
    <text evidence="3">The sequence shown here is derived from an EMBL/GenBank/DDBJ whole genome shotgun (WGS) entry which is preliminary data.</text>
</comment>
<dbReference type="AlphaFoldDB" id="A0A8H6SF09"/>
<keyword evidence="4" id="KW-1185">Reference proteome</keyword>
<reference evidence="3" key="1">
    <citation type="submission" date="2020-05" db="EMBL/GenBank/DDBJ databases">
        <title>Mycena genomes resolve the evolution of fungal bioluminescence.</title>
        <authorList>
            <person name="Tsai I.J."/>
        </authorList>
    </citation>
    <scope>NUCLEOTIDE SEQUENCE</scope>
    <source>
        <strain evidence="3">110903Hualien_Pintung</strain>
    </source>
</reference>
<evidence type="ECO:0000259" key="2">
    <source>
        <dbReference type="PROSITE" id="PS51462"/>
    </source>
</evidence>
<dbReference type="InterPro" id="IPR015797">
    <property type="entry name" value="NUDIX_hydrolase-like_dom_sf"/>
</dbReference>
<dbReference type="GO" id="GO:0016787">
    <property type="term" value="F:hydrolase activity"/>
    <property type="evidence" value="ECO:0007669"/>
    <property type="project" value="UniProtKB-KW"/>
</dbReference>
<protein>
    <submittedName>
        <fullName evidence="3">Nudix hydrolase domain-containing protein</fullName>
    </submittedName>
</protein>
<evidence type="ECO:0000313" key="4">
    <source>
        <dbReference type="Proteomes" id="UP000613580"/>
    </source>
</evidence>
<sequence>MLNAVNSCRRSTRTAARPAAVPSPSRQMSQYSTAAIPDSVFADQNFLLGAGMVVIQESTHRIVMCYERERKYWFLPKGRKDIGQTLEETALREAYEESGYHVEPRLLYTNTLAPGPPNDPQAYREPNWEPIMMTTIASPARKSRRTGELRPASVYLISWYVGAIAADAVREEGTTMPDEVNYETHLLSLEEARRKLWGTQEMRVVEYAWTLYTETIAEIERKSRVAQGSMPEPAPDSDDSESSPSTSSG</sequence>
<dbReference type="Gene3D" id="3.90.79.10">
    <property type="entry name" value="Nucleoside Triphosphate Pyrophosphohydrolase"/>
    <property type="match status" value="1"/>
</dbReference>
<feature type="compositionally biased region" description="Low complexity" evidence="1">
    <location>
        <begin position="13"/>
        <end position="26"/>
    </location>
</feature>
<accession>A0A8H6SF09</accession>
<dbReference type="EMBL" id="JACAZE010000016">
    <property type="protein sequence ID" value="KAF7296635.1"/>
    <property type="molecule type" value="Genomic_DNA"/>
</dbReference>
<feature type="region of interest" description="Disordered" evidence="1">
    <location>
        <begin position="223"/>
        <end position="249"/>
    </location>
</feature>
<feature type="region of interest" description="Disordered" evidence="1">
    <location>
        <begin position="1"/>
        <end position="28"/>
    </location>
</feature>
<dbReference type="CDD" id="cd02883">
    <property type="entry name" value="NUDIX_Hydrolase"/>
    <property type="match status" value="1"/>
</dbReference>
<dbReference type="InterPro" id="IPR000086">
    <property type="entry name" value="NUDIX_hydrolase_dom"/>
</dbReference>
<dbReference type="Pfam" id="PF00293">
    <property type="entry name" value="NUDIX"/>
    <property type="match status" value="1"/>
</dbReference>
<dbReference type="PROSITE" id="PS51462">
    <property type="entry name" value="NUDIX"/>
    <property type="match status" value="1"/>
</dbReference>
<keyword evidence="3" id="KW-0378">Hydrolase</keyword>
<feature type="domain" description="Nudix hydrolase" evidence="2">
    <location>
        <begin position="45"/>
        <end position="212"/>
    </location>
</feature>